<dbReference type="Proteomes" id="UP000886595">
    <property type="component" value="Unassembled WGS sequence"/>
</dbReference>
<keyword evidence="2" id="KW-1185">Reference proteome</keyword>
<name>A0A8X7RHR3_BRACI</name>
<dbReference type="AlphaFoldDB" id="A0A8X7RHR3"/>
<protein>
    <submittedName>
        <fullName evidence="1">Uncharacterized protein</fullName>
    </submittedName>
</protein>
<dbReference type="EMBL" id="JAAMPC010000010">
    <property type="protein sequence ID" value="KAG2288163.1"/>
    <property type="molecule type" value="Genomic_DNA"/>
</dbReference>
<organism evidence="1 2">
    <name type="scientific">Brassica carinata</name>
    <name type="common">Ethiopian mustard</name>
    <name type="synonym">Abyssinian cabbage</name>
    <dbReference type="NCBI Taxonomy" id="52824"/>
    <lineage>
        <taxon>Eukaryota</taxon>
        <taxon>Viridiplantae</taxon>
        <taxon>Streptophyta</taxon>
        <taxon>Embryophyta</taxon>
        <taxon>Tracheophyta</taxon>
        <taxon>Spermatophyta</taxon>
        <taxon>Magnoliopsida</taxon>
        <taxon>eudicotyledons</taxon>
        <taxon>Gunneridae</taxon>
        <taxon>Pentapetalae</taxon>
        <taxon>rosids</taxon>
        <taxon>malvids</taxon>
        <taxon>Brassicales</taxon>
        <taxon>Brassicaceae</taxon>
        <taxon>Brassiceae</taxon>
        <taxon>Brassica</taxon>
    </lineage>
</organism>
<reference evidence="1 2" key="1">
    <citation type="submission" date="2020-02" db="EMBL/GenBank/DDBJ databases">
        <authorList>
            <person name="Ma Q."/>
            <person name="Huang Y."/>
            <person name="Song X."/>
            <person name="Pei D."/>
        </authorList>
    </citation>
    <scope>NUCLEOTIDE SEQUENCE [LARGE SCALE GENOMIC DNA]</scope>
    <source>
        <strain evidence="1">Sxm20200214</strain>
        <tissue evidence="1">Leaf</tissue>
    </source>
</reference>
<proteinExistence type="predicted"/>
<dbReference type="OrthoDB" id="1742322at2759"/>
<accession>A0A8X7RHR3</accession>
<comment type="caution">
    <text evidence="1">The sequence shown here is derived from an EMBL/GenBank/DDBJ whole genome shotgun (WGS) entry which is preliminary data.</text>
</comment>
<evidence type="ECO:0000313" key="2">
    <source>
        <dbReference type="Proteomes" id="UP000886595"/>
    </source>
</evidence>
<sequence length="138" mass="15500">MVETRLQERFLTEQVDEMRSLHTNLAAEVKANNESINTRFDRLEAMMFNSFSPLQAAGKAPMIMAPPTLPPQTTSPHSNHQTHQIYPTDTPPTVPHLTITPYHIVFLRFGSHHLMVPFSETGSLSANSSLISTVHHRS</sequence>
<gene>
    <name evidence="1" type="ORF">Bca52824_047767</name>
</gene>
<evidence type="ECO:0000313" key="1">
    <source>
        <dbReference type="EMBL" id="KAG2288163.1"/>
    </source>
</evidence>